<reference evidence="1 2" key="1">
    <citation type="submission" date="2015-11" db="EMBL/GenBank/DDBJ databases">
        <title>Butyribacter intestini gen. nov., sp. nov., a butyric acid-producing bacterium of the family Lachnospiraceae isolated from the human faeces.</title>
        <authorList>
            <person name="Zou Y."/>
            <person name="Xue W."/>
            <person name="Luo G."/>
            <person name="Lv M."/>
        </authorList>
    </citation>
    <scope>NUCLEOTIDE SEQUENCE [LARGE SCALE GENOMIC DNA]</scope>
    <source>
        <strain evidence="1 2">ACET-33324</strain>
    </source>
</reference>
<keyword evidence="2" id="KW-1185">Reference proteome</keyword>
<organism evidence="1 2">
    <name type="scientific">Acetivibrio ethanolgignens</name>
    <dbReference type="NCBI Taxonomy" id="290052"/>
    <lineage>
        <taxon>Bacteria</taxon>
        <taxon>Bacillati</taxon>
        <taxon>Bacillota</taxon>
        <taxon>Clostridia</taxon>
        <taxon>Eubacteriales</taxon>
        <taxon>Oscillospiraceae</taxon>
        <taxon>Acetivibrio</taxon>
    </lineage>
</organism>
<evidence type="ECO:0000313" key="1">
    <source>
        <dbReference type="EMBL" id="KSV59822.1"/>
    </source>
</evidence>
<name>A0A0V8QH87_9FIRM</name>
<sequence length="148" mass="16890">MLLLFFMIAVVLVAFFRKLFAPGVNLLGPVDTVCRFGDDSLDISYDLHGLITGRSFQFGLQGYDRKKKSYQITIPYSCLEYAAFERNLSVLLLVARGSVENHSLCQSFMLRLPEEFLEDIHQAASSKFPFPVSYAGREQIARIIREKR</sequence>
<evidence type="ECO:0000313" key="2">
    <source>
        <dbReference type="Proteomes" id="UP000054874"/>
    </source>
</evidence>
<protein>
    <submittedName>
        <fullName evidence="1">Uncharacterized protein</fullName>
    </submittedName>
</protein>
<comment type="caution">
    <text evidence="1">The sequence shown here is derived from an EMBL/GenBank/DDBJ whole genome shotgun (WGS) entry which is preliminary data.</text>
</comment>
<accession>A0A0V8QH87</accession>
<proteinExistence type="predicted"/>
<dbReference type="AlphaFoldDB" id="A0A0V8QH87"/>
<dbReference type="Proteomes" id="UP000054874">
    <property type="component" value="Unassembled WGS sequence"/>
</dbReference>
<gene>
    <name evidence="1" type="ORF">ASU35_17905</name>
</gene>
<dbReference type="EMBL" id="LNAM01000089">
    <property type="protein sequence ID" value="KSV59822.1"/>
    <property type="molecule type" value="Genomic_DNA"/>
</dbReference>